<evidence type="ECO:0000256" key="10">
    <source>
        <dbReference type="SAM" id="SignalP"/>
    </source>
</evidence>
<dbReference type="GO" id="GO:0005886">
    <property type="term" value="C:plasma membrane"/>
    <property type="evidence" value="ECO:0007669"/>
    <property type="project" value="UniProtKB-SubCell"/>
</dbReference>
<sequence>MTRVLSFICFFGIFGMLSAQVTLAERNALQAFYTATNGATWTSENDAIPGNDWDFSGPVTNAWYGLTIAGGHVVAMDMNPINYANTSNIQSGFIPDELADLEFLTTIDISASGLTGTLPVSITTLPNLVSLNVWYNDLTGNIPIEVTDMTQLSVLHLGDNNFTGTIYPEYGDLVNLTYLNLSDNDLTGTIPVSLGNLVELRSLILGQQQLTGNLPVSLRNLTNLIELSIQSTRIDGNLPEEYSELTNLQILRLKSYTNAFIGGLTGSIPNSYGNLVNLRTLDLWGNALSGTLPVSLSNLVNMEYFSVANNQISGTLPASYSSWTNIIRFEVYNNDLEGTIPDSYSSFTQIENFSADTNNLTGSLSPNFSQWVNLETFNVSRNDLSGNFPQSYNQWTNLEVFNAFNNSFSGTIPATYNQWNNLSNFNVNNNQLEGTVPDFTVIPTFTQNLTISDNRFQFGDFENEFPFYDANFSGFRDNPQAKVNDILTLNENIGDNVTLTTTVSGSQNHYQWFKDGMPITGAPDSPTLVLNNIEATDAGVYYAEITSDIVTDLTLIRNDITIIINCVIPTVDDPVDVNACLSYTLPALSADNFYYTQTNAGGTQLNAGDVITTSQTLFVYAGTTGCSDENEFDILIGTAPTADDPTDVNACLSYTLPTLSADNFYYTQTNAGGTQLNAGDVITTSQTLFVYAGTTGCSDENEFDIQIETTPTADDRADVNACLSYTLPALSADNFYYTQTNAGGTQLNAGDVITTSQTLFVYAGTTGCSDENEFDIQIGTAPTADAPIDVNACLSYTLPALSADNFYYTQINAGGTQLNAGDVITTSQTLFVYAGTNGCSDENEFDIQIGTALTADDPADVNACLSYTLPTLSADNFYYTQTNAGGTQLNAGDVITTSQTLYMYAGTTGCSDENEFNIQIENPTLVDSILDMEVCENHILPVLNSGNYFTQPNGTGTELYAGDIINTTQTIYIFDDSASCSNENSFTITIDPLSCEETPVPEPEPEISCTIDFPNFFTPNNDGVHDRYVPITDVCSPAGTLSIHNRYGQLLFQTKSLDNTWDGKFNGKPLPSSDYWYRFENAENNEVITGHFSLKR</sequence>
<dbReference type="InterPro" id="IPR007110">
    <property type="entry name" value="Ig-like_dom"/>
</dbReference>
<gene>
    <name evidence="12" type="ORF">SAMN04488007_1900</name>
</gene>
<dbReference type="NCBIfam" id="TIGR04131">
    <property type="entry name" value="Bac_Flav_CTERM"/>
    <property type="match status" value="1"/>
</dbReference>
<dbReference type="Gene3D" id="2.60.40.10">
    <property type="entry name" value="Immunoglobulins"/>
    <property type="match status" value="1"/>
</dbReference>
<dbReference type="PROSITE" id="PS50835">
    <property type="entry name" value="IG_LIKE"/>
    <property type="match status" value="1"/>
</dbReference>
<accession>A0A1M6N4L7</accession>
<dbReference type="SUPFAM" id="SSF48726">
    <property type="entry name" value="Immunoglobulin"/>
    <property type="match status" value="1"/>
</dbReference>
<dbReference type="InterPro" id="IPR026341">
    <property type="entry name" value="T9SS_type_B"/>
</dbReference>
<dbReference type="FunFam" id="3.80.10.10:FF:000041">
    <property type="entry name" value="LRR receptor-like serine/threonine-protein kinase ERECTA"/>
    <property type="match status" value="1"/>
</dbReference>
<keyword evidence="5" id="KW-0433">Leucine-rich repeat</keyword>
<dbReference type="InterPro" id="IPR036179">
    <property type="entry name" value="Ig-like_dom_sf"/>
</dbReference>
<evidence type="ECO:0000256" key="7">
    <source>
        <dbReference type="ARBA" id="ARBA00022737"/>
    </source>
</evidence>
<dbReference type="Proteomes" id="UP000184314">
    <property type="component" value="Unassembled WGS sequence"/>
</dbReference>
<evidence type="ECO:0000256" key="3">
    <source>
        <dbReference type="ARBA" id="ARBA00022475"/>
    </source>
</evidence>
<evidence type="ECO:0000256" key="9">
    <source>
        <dbReference type="ARBA" id="ARBA00023157"/>
    </source>
</evidence>
<dbReference type="InterPro" id="IPR032675">
    <property type="entry name" value="LRR_dom_sf"/>
</dbReference>
<dbReference type="PANTHER" id="PTHR48053:SF71">
    <property type="entry name" value="LEUCINE RICH REPEAT FAMILY PROTEIN, EXPRESSED"/>
    <property type="match status" value="1"/>
</dbReference>
<dbReference type="InterPro" id="IPR013783">
    <property type="entry name" value="Ig-like_fold"/>
</dbReference>
<organism evidence="12 13">
    <name type="scientific">Maribacter aquivivus</name>
    <dbReference type="NCBI Taxonomy" id="228958"/>
    <lineage>
        <taxon>Bacteria</taxon>
        <taxon>Pseudomonadati</taxon>
        <taxon>Bacteroidota</taxon>
        <taxon>Flavobacteriia</taxon>
        <taxon>Flavobacteriales</taxon>
        <taxon>Flavobacteriaceae</taxon>
        <taxon>Maribacter</taxon>
    </lineage>
</organism>
<evidence type="ECO:0000313" key="13">
    <source>
        <dbReference type="Proteomes" id="UP000184314"/>
    </source>
</evidence>
<evidence type="ECO:0000313" key="12">
    <source>
        <dbReference type="EMBL" id="SHJ90637.1"/>
    </source>
</evidence>
<dbReference type="Pfam" id="PF13585">
    <property type="entry name" value="CHU_C"/>
    <property type="match status" value="1"/>
</dbReference>
<dbReference type="AlphaFoldDB" id="A0A1M6N4L7"/>
<evidence type="ECO:0000256" key="4">
    <source>
        <dbReference type="ARBA" id="ARBA00022553"/>
    </source>
</evidence>
<dbReference type="InterPro" id="IPR001611">
    <property type="entry name" value="Leu-rich_rpt"/>
</dbReference>
<keyword evidence="7" id="KW-0677">Repeat</keyword>
<evidence type="ECO:0000259" key="11">
    <source>
        <dbReference type="PROSITE" id="PS50835"/>
    </source>
</evidence>
<dbReference type="PANTHER" id="PTHR48053">
    <property type="entry name" value="LEUCINE RICH REPEAT FAMILY PROTEIN, EXPRESSED"/>
    <property type="match status" value="1"/>
</dbReference>
<dbReference type="InterPro" id="IPR051716">
    <property type="entry name" value="Plant_RL_S/T_kinase"/>
</dbReference>
<keyword evidence="3" id="KW-1003">Cell membrane</keyword>
<dbReference type="Pfam" id="PF00560">
    <property type="entry name" value="LRR_1"/>
    <property type="match status" value="2"/>
</dbReference>
<feature type="chain" id="PRO_5012635729" evidence="10">
    <location>
        <begin position="25"/>
        <end position="1096"/>
    </location>
</feature>
<keyword evidence="4" id="KW-0597">Phosphoprotein</keyword>
<evidence type="ECO:0000256" key="5">
    <source>
        <dbReference type="ARBA" id="ARBA00022614"/>
    </source>
</evidence>
<dbReference type="RefSeq" id="WP_084134982.1">
    <property type="nucleotide sequence ID" value="NZ_FQZX01000001.1"/>
</dbReference>
<reference evidence="13" key="1">
    <citation type="submission" date="2016-11" db="EMBL/GenBank/DDBJ databases">
        <authorList>
            <person name="Varghese N."/>
            <person name="Submissions S."/>
        </authorList>
    </citation>
    <scope>NUCLEOTIDE SEQUENCE [LARGE SCALE GENOMIC DNA]</scope>
    <source>
        <strain evidence="13">DSM 16478</strain>
    </source>
</reference>
<evidence type="ECO:0000256" key="2">
    <source>
        <dbReference type="ARBA" id="ARBA00004236"/>
    </source>
</evidence>
<feature type="domain" description="Ig-like" evidence="11">
    <location>
        <begin position="479"/>
        <end position="561"/>
    </location>
</feature>
<keyword evidence="9" id="KW-1015">Disulfide bond</keyword>
<dbReference type="EMBL" id="FQZX01000001">
    <property type="protein sequence ID" value="SHJ90637.1"/>
    <property type="molecule type" value="Genomic_DNA"/>
</dbReference>
<proteinExistence type="predicted"/>
<evidence type="ECO:0000256" key="1">
    <source>
        <dbReference type="ARBA" id="ARBA00004167"/>
    </source>
</evidence>
<keyword evidence="13" id="KW-1185">Reference proteome</keyword>
<feature type="signal peptide" evidence="10">
    <location>
        <begin position="1"/>
        <end position="24"/>
    </location>
</feature>
<dbReference type="FunFam" id="3.80.10.10:FF:000383">
    <property type="entry name" value="Leucine-rich repeat receptor protein kinase EMS1"/>
    <property type="match status" value="1"/>
</dbReference>
<keyword evidence="6 10" id="KW-0732">Signal</keyword>
<evidence type="ECO:0000256" key="6">
    <source>
        <dbReference type="ARBA" id="ARBA00022729"/>
    </source>
</evidence>
<dbReference type="SUPFAM" id="SSF52058">
    <property type="entry name" value="L domain-like"/>
    <property type="match status" value="1"/>
</dbReference>
<evidence type="ECO:0000256" key="8">
    <source>
        <dbReference type="ARBA" id="ARBA00023136"/>
    </source>
</evidence>
<keyword evidence="8" id="KW-0472">Membrane</keyword>
<dbReference type="STRING" id="228958.SAMN04488007_1900"/>
<dbReference type="Gene3D" id="3.80.10.10">
    <property type="entry name" value="Ribonuclease Inhibitor"/>
    <property type="match status" value="3"/>
</dbReference>
<comment type="subcellular location">
    <subcellularLocation>
        <location evidence="2">Cell membrane</location>
    </subcellularLocation>
    <subcellularLocation>
        <location evidence="1">Membrane</location>
        <topology evidence="1">Single-pass membrane protein</topology>
    </subcellularLocation>
</comment>
<dbReference type="OrthoDB" id="627712at2"/>
<dbReference type="FunFam" id="3.80.10.10:FF:000095">
    <property type="entry name" value="LRR receptor-like serine/threonine-protein kinase GSO1"/>
    <property type="match status" value="1"/>
</dbReference>
<dbReference type="CDD" id="cd00096">
    <property type="entry name" value="Ig"/>
    <property type="match status" value="1"/>
</dbReference>
<name>A0A1M6N4L7_9FLAO</name>
<protein>
    <submittedName>
        <fullName evidence="12">Gliding motility-associated C-terminal domain-containing protein</fullName>
    </submittedName>
</protein>